<sequence length="476" mass="52567">MSGTRAMTRTAKRMDEFEAPASGQSVGTSGATEYHYKNMGNRSTAKALASEQLIEVDLLVDRFLSLAEELDKQAVTGSNAGSSASPSIPPQWQTLLVSDPSFGESNSELTTAAGAMSSSSQVTETRLQNLDSSTYLAQINEDISTLRFALGTQPLTRRDVRADMQQVMSHLIDKLEGTVFAAISSAMRQASVSSGTTHAITEQLQSLVNNRGFSNNNSNAPLRTAPHPFPIASTNASAINLPTDVPSGSNTTQLSAPAPPALQTSPNGFSRDSRSDAVKNSKKRVLHIDGEDFHYEIADLPVVPAIHFSGRLEDLFVQWESSNLLKVRGRIIPMKYWAELYKGATLSPNFESWRARKSEWGSWNFIAKERENFTSNEDFWAKWSDGDGQKHGYQFILDNLQTDRKEDFAREAEEARAFFAKHPQYDSAGTFFTYVKSGKRTMLKAGKRGDRSIALRWREFRATHSVSLEGEEPSTD</sequence>
<dbReference type="OrthoDB" id="2678431at2759"/>
<organism evidence="2 3">
    <name type="scientific">Schizopora paradoxa</name>
    <dbReference type="NCBI Taxonomy" id="27342"/>
    <lineage>
        <taxon>Eukaryota</taxon>
        <taxon>Fungi</taxon>
        <taxon>Dikarya</taxon>
        <taxon>Basidiomycota</taxon>
        <taxon>Agaricomycotina</taxon>
        <taxon>Agaricomycetes</taxon>
        <taxon>Hymenochaetales</taxon>
        <taxon>Schizoporaceae</taxon>
        <taxon>Schizopora</taxon>
    </lineage>
</organism>
<feature type="region of interest" description="Disordered" evidence="1">
    <location>
        <begin position="1"/>
        <end position="30"/>
    </location>
</feature>
<feature type="region of interest" description="Disordered" evidence="1">
    <location>
        <begin position="244"/>
        <end position="276"/>
    </location>
</feature>
<proteinExistence type="predicted"/>
<evidence type="ECO:0000256" key="1">
    <source>
        <dbReference type="SAM" id="MobiDB-lite"/>
    </source>
</evidence>
<dbReference type="AlphaFoldDB" id="A0A0H2RXU8"/>
<feature type="compositionally biased region" description="Polar residues" evidence="1">
    <location>
        <begin position="244"/>
        <end position="255"/>
    </location>
</feature>
<dbReference type="EMBL" id="KQ085916">
    <property type="protein sequence ID" value="KLO16412.1"/>
    <property type="molecule type" value="Genomic_DNA"/>
</dbReference>
<evidence type="ECO:0000313" key="3">
    <source>
        <dbReference type="Proteomes" id="UP000053477"/>
    </source>
</evidence>
<reference evidence="2 3" key="1">
    <citation type="submission" date="2015-04" db="EMBL/GenBank/DDBJ databases">
        <title>Complete genome sequence of Schizopora paradoxa KUC8140, a cosmopolitan wood degrader in East Asia.</title>
        <authorList>
            <consortium name="DOE Joint Genome Institute"/>
            <person name="Min B."/>
            <person name="Park H."/>
            <person name="Jang Y."/>
            <person name="Kim J.-J."/>
            <person name="Kim K.H."/>
            <person name="Pangilinan J."/>
            <person name="Lipzen A."/>
            <person name="Riley R."/>
            <person name="Grigoriev I.V."/>
            <person name="Spatafora J.W."/>
            <person name="Choi I.-G."/>
        </authorList>
    </citation>
    <scope>NUCLEOTIDE SEQUENCE [LARGE SCALE GENOMIC DNA]</scope>
    <source>
        <strain evidence="2 3">KUC8140</strain>
    </source>
</reference>
<dbReference type="InParanoid" id="A0A0H2RXU8"/>
<dbReference type="Proteomes" id="UP000053477">
    <property type="component" value="Unassembled WGS sequence"/>
</dbReference>
<protein>
    <submittedName>
        <fullName evidence="2">Uncharacterized protein</fullName>
    </submittedName>
</protein>
<keyword evidence="3" id="KW-1185">Reference proteome</keyword>
<name>A0A0H2RXU8_9AGAM</name>
<evidence type="ECO:0000313" key="2">
    <source>
        <dbReference type="EMBL" id="KLO16412.1"/>
    </source>
</evidence>
<gene>
    <name evidence="2" type="ORF">SCHPADRAFT_937893</name>
</gene>
<accession>A0A0H2RXU8</accession>